<feature type="transmembrane region" description="Helical" evidence="9">
    <location>
        <begin position="431"/>
        <end position="452"/>
    </location>
</feature>
<accession>A0A926NT04</accession>
<keyword evidence="12" id="KW-1185">Reference proteome</keyword>
<evidence type="ECO:0000256" key="9">
    <source>
        <dbReference type="SAM" id="Phobius"/>
    </source>
</evidence>
<feature type="transmembrane region" description="Helical" evidence="9">
    <location>
        <begin position="313"/>
        <end position="330"/>
    </location>
</feature>
<evidence type="ECO:0000256" key="8">
    <source>
        <dbReference type="ARBA" id="ARBA00038435"/>
    </source>
</evidence>
<evidence type="ECO:0000256" key="3">
    <source>
        <dbReference type="ARBA" id="ARBA00022449"/>
    </source>
</evidence>
<proteinExistence type="inferred from homology"/>
<comment type="similarity">
    <text evidence="8">Belongs to the NhaC Na(+)/H(+) (TC 2.A.35) antiporter family.</text>
</comment>
<sequence length="465" mass="50081">MSNSKRLSFLDSLIILISILTIIFISLFYLKVEPHLPLFLAVITAALYGRFKGFKWGDLENGIVTGIQKGVQPIIILALIGMLIAAWMYSGTIPTVIAASLKLIKPEYLLITALFSCTIISTLVGSSFTTISTIGVALMGVAIAANVPLTWAAGAIICGACFGDKMSPMSDTTNFASGVVRVNIFSHIKHMTGTTVPSFLITAGIFWYLGSSLQISETSAKNITEITNVIESELTISGWTFLSPILVIAMAIMRIPVIPALVTGILTAYVTTAILQDGAQISSFLTILQSGTSFDLANEQAASMLNRGGLQSMMWSISLIMIAFALGGLLDKLGVIQRLLEGFINGIRSKGQLVLTTALSSIGVNLLTGEQYLSILIPGQSLKEAYEIFQVKLEDLSRTLEDAGTLINPLIPWGVSGAFFAKTLGVDVIEYLPFAFFLYLSPLFTILLGFLVRKKSLDENSTLSY</sequence>
<dbReference type="AlphaFoldDB" id="A0A926NT04"/>
<feature type="transmembrane region" description="Helical" evidence="9">
    <location>
        <begin position="108"/>
        <end position="128"/>
    </location>
</feature>
<feature type="transmembrane region" description="Helical" evidence="9">
    <location>
        <begin position="234"/>
        <end position="252"/>
    </location>
</feature>
<evidence type="ECO:0000256" key="7">
    <source>
        <dbReference type="ARBA" id="ARBA00023136"/>
    </source>
</evidence>
<feature type="transmembrane region" description="Helical" evidence="9">
    <location>
        <begin position="37"/>
        <end position="54"/>
    </location>
</feature>
<evidence type="ECO:0000256" key="6">
    <source>
        <dbReference type="ARBA" id="ARBA00022989"/>
    </source>
</evidence>
<feature type="transmembrane region" description="Helical" evidence="9">
    <location>
        <begin position="74"/>
        <end position="101"/>
    </location>
</feature>
<keyword evidence="3" id="KW-0050">Antiport</keyword>
<dbReference type="EMBL" id="JACXAI010000053">
    <property type="protein sequence ID" value="MBD1383397.1"/>
    <property type="molecule type" value="Genomic_DNA"/>
</dbReference>
<reference evidence="11" key="1">
    <citation type="submission" date="2020-09" db="EMBL/GenBank/DDBJ databases">
        <title>A novel bacterium of genus Bacillus, isolated from South China Sea.</title>
        <authorList>
            <person name="Huang H."/>
            <person name="Mo K."/>
            <person name="Hu Y."/>
        </authorList>
    </citation>
    <scope>NUCLEOTIDE SEQUENCE</scope>
    <source>
        <strain evidence="11">IB182487</strain>
    </source>
</reference>
<dbReference type="Proteomes" id="UP000626844">
    <property type="component" value="Unassembled WGS sequence"/>
</dbReference>
<gene>
    <name evidence="11" type="primary">nhaC</name>
    <name evidence="11" type="ORF">IC621_24740</name>
</gene>
<dbReference type="PANTHER" id="PTHR33451:SF6">
    <property type="entry name" value="NA(+)_H(+) ANTIPORTER NHAC"/>
    <property type="match status" value="1"/>
</dbReference>
<protein>
    <submittedName>
        <fullName evidence="11">Na+/H+ antiporter NhaC</fullName>
    </submittedName>
</protein>
<dbReference type="GO" id="GO:0005886">
    <property type="term" value="C:plasma membrane"/>
    <property type="evidence" value="ECO:0007669"/>
    <property type="project" value="UniProtKB-SubCell"/>
</dbReference>
<dbReference type="InterPro" id="IPR052180">
    <property type="entry name" value="NhaC_Na-H+_Antiporter"/>
</dbReference>
<dbReference type="GO" id="GO:0015297">
    <property type="term" value="F:antiporter activity"/>
    <property type="evidence" value="ECO:0007669"/>
    <property type="project" value="UniProtKB-KW"/>
</dbReference>
<keyword evidence="7 9" id="KW-0472">Membrane</keyword>
<dbReference type="Pfam" id="PF03553">
    <property type="entry name" value="Na_H_antiporter"/>
    <property type="match status" value="1"/>
</dbReference>
<evidence type="ECO:0000313" key="12">
    <source>
        <dbReference type="Proteomes" id="UP000626844"/>
    </source>
</evidence>
<keyword evidence="2" id="KW-0813">Transport</keyword>
<dbReference type="InterPro" id="IPR018461">
    <property type="entry name" value="Na/H_Antiport_NhaC-like_C"/>
</dbReference>
<evidence type="ECO:0000256" key="5">
    <source>
        <dbReference type="ARBA" id="ARBA00022692"/>
    </source>
</evidence>
<evidence type="ECO:0000256" key="4">
    <source>
        <dbReference type="ARBA" id="ARBA00022475"/>
    </source>
</evidence>
<evidence type="ECO:0000256" key="2">
    <source>
        <dbReference type="ARBA" id="ARBA00022448"/>
    </source>
</evidence>
<evidence type="ECO:0000259" key="10">
    <source>
        <dbReference type="Pfam" id="PF03553"/>
    </source>
</evidence>
<organism evidence="11 12">
    <name type="scientific">Metabacillus arenae</name>
    <dbReference type="NCBI Taxonomy" id="2771434"/>
    <lineage>
        <taxon>Bacteria</taxon>
        <taxon>Bacillati</taxon>
        <taxon>Bacillota</taxon>
        <taxon>Bacilli</taxon>
        <taxon>Bacillales</taxon>
        <taxon>Bacillaceae</taxon>
        <taxon>Metabacillus</taxon>
    </lineage>
</organism>
<dbReference type="InterPro" id="IPR004770">
    <property type="entry name" value="Na/H_antiport_NhaC"/>
</dbReference>
<dbReference type="NCBIfam" id="TIGR00931">
    <property type="entry name" value="antiport_nhaC"/>
    <property type="match status" value="1"/>
</dbReference>
<feature type="domain" description="Na+/H+ antiporter NhaC-like C-terminal" evidence="10">
    <location>
        <begin position="159"/>
        <end position="451"/>
    </location>
</feature>
<name>A0A926NT04_9BACI</name>
<dbReference type="PANTHER" id="PTHR33451">
    <property type="entry name" value="MALATE-2H(+)/NA(+)-LACTATE ANTIPORTER"/>
    <property type="match status" value="1"/>
</dbReference>
<comment type="caution">
    <text evidence="11">The sequence shown here is derived from an EMBL/GenBank/DDBJ whole genome shotgun (WGS) entry which is preliminary data.</text>
</comment>
<dbReference type="RefSeq" id="WP_191162528.1">
    <property type="nucleotide sequence ID" value="NZ_JACXAI010000053.1"/>
</dbReference>
<keyword evidence="6 9" id="KW-1133">Transmembrane helix</keyword>
<feature type="transmembrane region" description="Helical" evidence="9">
    <location>
        <begin position="191"/>
        <end position="209"/>
    </location>
</feature>
<feature type="transmembrane region" description="Helical" evidence="9">
    <location>
        <begin position="134"/>
        <end position="162"/>
    </location>
</feature>
<keyword evidence="4" id="KW-1003">Cell membrane</keyword>
<keyword evidence="5 9" id="KW-0812">Transmembrane</keyword>
<evidence type="ECO:0000313" key="11">
    <source>
        <dbReference type="EMBL" id="MBD1383397.1"/>
    </source>
</evidence>
<evidence type="ECO:0000256" key="1">
    <source>
        <dbReference type="ARBA" id="ARBA00004651"/>
    </source>
</evidence>
<feature type="transmembrane region" description="Helical" evidence="9">
    <location>
        <begin position="12"/>
        <end position="30"/>
    </location>
</feature>
<comment type="subcellular location">
    <subcellularLocation>
        <location evidence="1">Cell membrane</location>
        <topology evidence="1">Multi-pass membrane protein</topology>
    </subcellularLocation>
</comment>